<evidence type="ECO:0000313" key="4">
    <source>
        <dbReference type="Proteomes" id="UP000061018"/>
    </source>
</evidence>
<evidence type="ECO:0000256" key="1">
    <source>
        <dbReference type="SAM" id="MobiDB-lite"/>
    </source>
</evidence>
<dbReference type="RefSeq" id="WP_053138863.1">
    <property type="nucleotide sequence ID" value="NZ_CP012382.1"/>
</dbReference>
<keyword evidence="2" id="KW-0732">Signal</keyword>
<dbReference type="STRING" id="1889.SAM40697_5266"/>
<proteinExistence type="predicted"/>
<feature type="signal peptide" evidence="2">
    <location>
        <begin position="1"/>
        <end position="31"/>
    </location>
</feature>
<feature type="region of interest" description="Disordered" evidence="1">
    <location>
        <begin position="59"/>
        <end position="121"/>
    </location>
</feature>
<protein>
    <submittedName>
        <fullName evidence="3">Secreted protein</fullName>
    </submittedName>
</protein>
<sequence length="133" mass="13801">MLRGTTARTVLSLLAAVLLALQFLTPGTSFASAHTDREAVANARSGDTPSAAALHDETATCHTAGRSGKPAPAPRVRDRHRTAAAPQPDAPLWPLPRQGTSVVPAPAPSGGTAEDRPRHATDLSPAVLQVFRC</sequence>
<organism evidence="3 4">
    <name type="scientific">Streptomyces ambofaciens (strain ATCC 23877 / 3486 / DSM 40053 / JCM 4204 / NBRC 12836 / NRRL B-2516)</name>
    <dbReference type="NCBI Taxonomy" id="278992"/>
    <lineage>
        <taxon>Bacteria</taxon>
        <taxon>Bacillati</taxon>
        <taxon>Actinomycetota</taxon>
        <taxon>Actinomycetes</taxon>
        <taxon>Kitasatosporales</taxon>
        <taxon>Streptomycetaceae</taxon>
        <taxon>Streptomyces</taxon>
    </lineage>
</organism>
<evidence type="ECO:0000313" key="3">
    <source>
        <dbReference type="EMBL" id="AKZ58814.1"/>
    </source>
</evidence>
<accession>A0A0K2B0L0</accession>
<reference evidence="4" key="1">
    <citation type="journal article" date="2015" name="J. Biotechnol.">
        <title>Complete genome sequence of Streptomyces ambofaciens ATCC 23877, the spiramycin producer.</title>
        <authorList>
            <person name="Thibessard A."/>
            <person name="Haas D."/>
            <person name="Gerbaud C."/>
            <person name="Aigle B."/>
            <person name="Lautru S."/>
            <person name="Pernodet J.L."/>
            <person name="Leblond P."/>
        </authorList>
    </citation>
    <scope>NUCLEOTIDE SEQUENCE [LARGE SCALE GENOMIC DNA]</scope>
    <source>
        <strain evidence="4">ATCC 23877 / 3486 / DSM 40053 / JCM 4204 / NBRC 12836 / NRRL B-2516</strain>
    </source>
</reference>
<name>A0A0K2B0L0_STRA7</name>
<gene>
    <name evidence="3" type="ORF">SAM23877_5769</name>
</gene>
<dbReference type="EMBL" id="CP012382">
    <property type="protein sequence ID" value="AKZ58814.1"/>
    <property type="molecule type" value="Genomic_DNA"/>
</dbReference>
<feature type="chain" id="PRO_5005473751" evidence="2">
    <location>
        <begin position="32"/>
        <end position="133"/>
    </location>
</feature>
<evidence type="ECO:0000256" key="2">
    <source>
        <dbReference type="SAM" id="SignalP"/>
    </source>
</evidence>
<dbReference type="KEGG" id="samb:SAM23877_5769"/>
<dbReference type="AlphaFoldDB" id="A0A0K2B0L0"/>
<dbReference type="Proteomes" id="UP000061018">
    <property type="component" value="Chromosome"/>
</dbReference>